<dbReference type="Proteomes" id="UP000191448">
    <property type="component" value="Unassembled WGS sequence"/>
</dbReference>
<comment type="caution">
    <text evidence="2">The sequence shown here is derived from an EMBL/GenBank/DDBJ whole genome shotgun (WGS) entry which is preliminary data.</text>
</comment>
<dbReference type="PANTHER" id="PTHR40032:SF1">
    <property type="entry name" value="EXPORTED PROTEIN"/>
    <property type="match status" value="1"/>
</dbReference>
<accession>A0A1V4STS0</accession>
<evidence type="ECO:0000313" key="3">
    <source>
        <dbReference type="Proteomes" id="UP000191448"/>
    </source>
</evidence>
<dbReference type="EMBL" id="LTAY01000079">
    <property type="protein sequence ID" value="OPX46627.1"/>
    <property type="molecule type" value="Genomic_DNA"/>
</dbReference>
<dbReference type="InterPro" id="IPR024301">
    <property type="entry name" value="Amidase_6"/>
</dbReference>
<evidence type="ECO:0000313" key="2">
    <source>
        <dbReference type="EMBL" id="OPX46627.1"/>
    </source>
</evidence>
<organism evidence="2 3">
    <name type="scientific">Clostridium thermobutyricum DSM 4928</name>
    <dbReference type="NCBI Taxonomy" id="1121339"/>
    <lineage>
        <taxon>Bacteria</taxon>
        <taxon>Bacillati</taxon>
        <taxon>Bacillota</taxon>
        <taxon>Clostridia</taxon>
        <taxon>Eubacteriales</taxon>
        <taxon>Clostridiaceae</taxon>
        <taxon>Clostridium</taxon>
    </lineage>
</organism>
<evidence type="ECO:0000259" key="1">
    <source>
        <dbReference type="Pfam" id="PF12671"/>
    </source>
</evidence>
<dbReference type="OrthoDB" id="9812429at2"/>
<gene>
    <name evidence="2" type="ORF">CLTHE_27030</name>
</gene>
<dbReference type="AlphaFoldDB" id="A0A1V4STS0"/>
<protein>
    <submittedName>
        <fullName evidence="2">Putative amidase domain protein</fullName>
    </submittedName>
</protein>
<dbReference type="RefSeq" id="WP_080023908.1">
    <property type="nucleotide sequence ID" value="NZ_LTAY01000079.1"/>
</dbReference>
<name>A0A1V4STS0_9CLOT</name>
<sequence>MRNLLDTHIIKNLISTFIKNNDKENNIYFLNYKTGLLDLFNSRINFNIKWYKKNALFFRNSYSIDFKKIYFSRNIAFVFINLKTLYNINNFNDNSIDISKFCFILSKISKYNWIIDFIVSYEVYPDIYKKIENNNYDYEALIQNNMNLISHYKILLDNINTFSLKSFNNQFNNEFTRNLRPFNKKKCIEYAQKYALNYNKEFKSFDNSGGDCTNFVSQAIWYGGIKQTKTWKPYTNPWLRVNELRNYLIYNNIAREYSDINKNSSGSIVQFYHKDRKTWTHSGIITYVSNNDILYCCHSYDKLNFPLSIAYPSIYPKIRIITPY</sequence>
<proteinExistence type="predicted"/>
<dbReference type="PANTHER" id="PTHR40032">
    <property type="entry name" value="EXPORTED PROTEIN-RELATED"/>
    <property type="match status" value="1"/>
</dbReference>
<reference evidence="2 3" key="1">
    <citation type="submission" date="2016-02" db="EMBL/GenBank/DDBJ databases">
        <title>Genome sequence of Clostridium thermobutyricum DSM 4928.</title>
        <authorList>
            <person name="Poehlein A."/>
            <person name="Daniel R."/>
        </authorList>
    </citation>
    <scope>NUCLEOTIDE SEQUENCE [LARGE SCALE GENOMIC DNA]</scope>
    <source>
        <strain evidence="2 3">DSM 4928</strain>
    </source>
</reference>
<dbReference type="Pfam" id="PF12671">
    <property type="entry name" value="Amidase_6"/>
    <property type="match status" value="1"/>
</dbReference>
<feature type="domain" description="Putative amidase" evidence="1">
    <location>
        <begin position="183"/>
        <end position="309"/>
    </location>
</feature>